<name>A0ABX6S7R0_9BACI</name>
<protein>
    <submittedName>
        <fullName evidence="1">Uncharacterized protein</fullName>
    </submittedName>
</protein>
<accession>A0ABX6S7R0</accession>
<sequence>MFFVKKRKEISNNNPGFPLLEDISLWAEKFDNYEDLLRSIFGVLENDDHYHSMKYIT</sequence>
<organism evidence="1 2">
    <name type="scientific">Metabacillus elymi</name>
    <dbReference type="NCBI Taxonomy" id="2745198"/>
    <lineage>
        <taxon>Bacteria</taxon>
        <taxon>Bacillati</taxon>
        <taxon>Bacillota</taxon>
        <taxon>Bacilli</taxon>
        <taxon>Bacillales</taxon>
        <taxon>Bacillaceae</taxon>
        <taxon>Metabacillus</taxon>
    </lineage>
</organism>
<dbReference type="Proteomes" id="UP000515490">
    <property type="component" value="Chromosome"/>
</dbReference>
<reference evidence="1 2" key="1">
    <citation type="submission" date="2020-06" db="EMBL/GenBank/DDBJ databases">
        <title>Metabacillus dokdonensis sp. nov., isolated from the rhizosphere of Elymus tsukushiensis, a plant native to the Dokdo Islands, Republic of Korea.</title>
        <authorList>
            <person name="Lee S.Y."/>
            <person name="Hwang Y.J."/>
            <person name="Son J.S."/>
            <person name="Ghim S.Y."/>
        </authorList>
    </citation>
    <scope>NUCLEOTIDE SEQUENCE [LARGE SCALE GENOMIC DNA]</scope>
    <source>
        <strain evidence="1 2">KUDC1714</strain>
    </source>
</reference>
<evidence type="ECO:0000313" key="2">
    <source>
        <dbReference type="Proteomes" id="UP000515490"/>
    </source>
</evidence>
<dbReference type="EMBL" id="CP055263">
    <property type="protein sequence ID" value="QNF30072.1"/>
    <property type="molecule type" value="Genomic_DNA"/>
</dbReference>
<dbReference type="RefSeq" id="WP_185653368.1">
    <property type="nucleotide sequence ID" value="NZ_CP055263.1"/>
</dbReference>
<proteinExistence type="predicted"/>
<gene>
    <name evidence="1" type="ORF">HUW50_22915</name>
</gene>
<evidence type="ECO:0000313" key="1">
    <source>
        <dbReference type="EMBL" id="QNF30072.1"/>
    </source>
</evidence>
<keyword evidence="2" id="KW-1185">Reference proteome</keyword>